<feature type="transmembrane region" description="Helical" evidence="4">
    <location>
        <begin position="252"/>
        <end position="272"/>
    </location>
</feature>
<dbReference type="InParanoid" id="A0A1Y5SNU8"/>
<dbReference type="OrthoDB" id="8558006at2"/>
<feature type="transmembrane region" description="Helical" evidence="4">
    <location>
        <begin position="75"/>
        <end position="94"/>
    </location>
</feature>
<dbReference type="Gene3D" id="1.20.1250.20">
    <property type="entry name" value="MFS general substrate transporter like domains"/>
    <property type="match status" value="1"/>
</dbReference>
<dbReference type="SUPFAM" id="SSF103473">
    <property type="entry name" value="MFS general substrate transporter"/>
    <property type="match status" value="1"/>
</dbReference>
<dbReference type="EMBL" id="FWFR01000001">
    <property type="protein sequence ID" value="SLN45000.1"/>
    <property type="molecule type" value="Genomic_DNA"/>
</dbReference>
<evidence type="ECO:0000256" key="3">
    <source>
        <dbReference type="ARBA" id="ARBA00023136"/>
    </source>
</evidence>
<feature type="transmembrane region" description="Helical" evidence="4">
    <location>
        <begin position="161"/>
        <end position="184"/>
    </location>
</feature>
<feature type="transmembrane region" description="Helical" evidence="4">
    <location>
        <begin position="213"/>
        <end position="232"/>
    </location>
</feature>
<dbReference type="Pfam" id="PF07690">
    <property type="entry name" value="MFS_1"/>
    <property type="match status" value="2"/>
</dbReference>
<dbReference type="PANTHER" id="PTHR23534">
    <property type="entry name" value="MFS PERMEASE"/>
    <property type="match status" value="1"/>
</dbReference>
<feature type="transmembrane region" description="Helical" evidence="4">
    <location>
        <begin position="100"/>
        <end position="116"/>
    </location>
</feature>
<feature type="transmembrane region" description="Helical" evidence="4">
    <location>
        <begin position="46"/>
        <end position="68"/>
    </location>
</feature>
<proteinExistence type="predicted"/>
<evidence type="ECO:0000256" key="2">
    <source>
        <dbReference type="ARBA" id="ARBA00022989"/>
    </source>
</evidence>
<keyword evidence="6" id="KW-1185">Reference proteome</keyword>
<dbReference type="RefSeq" id="WP_139839602.1">
    <property type="nucleotide sequence ID" value="NZ_FWFR01000001.1"/>
</dbReference>
<keyword evidence="3 4" id="KW-0472">Membrane</keyword>
<keyword evidence="1 4" id="KW-0812">Transmembrane</keyword>
<dbReference type="InterPro" id="IPR036259">
    <property type="entry name" value="MFS_trans_sf"/>
</dbReference>
<evidence type="ECO:0000256" key="1">
    <source>
        <dbReference type="ARBA" id="ARBA00022692"/>
    </source>
</evidence>
<feature type="transmembrane region" description="Helical" evidence="4">
    <location>
        <begin position="279"/>
        <end position="298"/>
    </location>
</feature>
<sequence length="397" mass="41575">MSRYAGFARNIALLASGQGLGNSMMSILIAVSGLVGYALADDKGLATLPVSLTVAGTALATVPASFLMARIGRRFGFMFGATLGMCGALVAAWGIHTGSFWVYCAGCLCLGTNAAFNQYFRFAAAECAEPDRRPRAISLVMAGGIVAGFAGPEIAKHTRDLMVPFVFQGTLIAVFGLCAVNFLLAAFLKLPERTAEEAGGPQRPLATIMRQPVFLAAVASGMMGYGAMSLLMTATPLAMVACGHVFDDAATVIQWHVVAMFGPSFFTGSLIVRFGVLRIIGTGIALGLVCVAVALSGLSVAHFWFTLVLLGLAWNFMFIGGTALLTESYTPAERAKVQATNEFIVFGTVATASLSSGQLLDQFGWTAVGTAALPLYAIAAMAVLWLSLSGRHRPQRA</sequence>
<feature type="transmembrane region" description="Helical" evidence="4">
    <location>
        <begin position="136"/>
        <end position="155"/>
    </location>
</feature>
<evidence type="ECO:0000313" key="5">
    <source>
        <dbReference type="EMBL" id="SLN45000.1"/>
    </source>
</evidence>
<name>A0A1Y5SNU8_9PROT</name>
<dbReference type="GO" id="GO:0022857">
    <property type="term" value="F:transmembrane transporter activity"/>
    <property type="evidence" value="ECO:0007669"/>
    <property type="project" value="InterPro"/>
</dbReference>
<evidence type="ECO:0000313" key="6">
    <source>
        <dbReference type="Proteomes" id="UP000193200"/>
    </source>
</evidence>
<dbReference type="PANTHER" id="PTHR23534:SF1">
    <property type="entry name" value="MAJOR FACILITATOR SUPERFAMILY PROTEIN"/>
    <property type="match status" value="1"/>
</dbReference>
<accession>A0A1Y5SNU8</accession>
<feature type="transmembrane region" description="Helical" evidence="4">
    <location>
        <begin position="20"/>
        <end position="40"/>
    </location>
</feature>
<evidence type="ECO:0000256" key="4">
    <source>
        <dbReference type="SAM" id="Phobius"/>
    </source>
</evidence>
<feature type="transmembrane region" description="Helical" evidence="4">
    <location>
        <begin position="304"/>
        <end position="325"/>
    </location>
</feature>
<gene>
    <name evidence="5" type="ORF">OCH7691_01920</name>
</gene>
<dbReference type="InterPro" id="IPR011701">
    <property type="entry name" value="MFS"/>
</dbReference>
<keyword evidence="2 4" id="KW-1133">Transmembrane helix</keyword>
<protein>
    <submittedName>
        <fullName evidence="5">Major Facilitator Superfamily protein</fullName>
    </submittedName>
</protein>
<organism evidence="5 6">
    <name type="scientific">Oceanibacterium hippocampi</name>
    <dbReference type="NCBI Taxonomy" id="745714"/>
    <lineage>
        <taxon>Bacteria</taxon>
        <taxon>Pseudomonadati</taxon>
        <taxon>Pseudomonadota</taxon>
        <taxon>Alphaproteobacteria</taxon>
        <taxon>Sneathiellales</taxon>
        <taxon>Sneathiellaceae</taxon>
        <taxon>Oceanibacterium</taxon>
    </lineage>
</organism>
<dbReference type="AlphaFoldDB" id="A0A1Y5SNU8"/>
<feature type="transmembrane region" description="Helical" evidence="4">
    <location>
        <begin position="363"/>
        <end position="388"/>
    </location>
</feature>
<feature type="transmembrane region" description="Helical" evidence="4">
    <location>
        <begin position="337"/>
        <end position="357"/>
    </location>
</feature>
<dbReference type="Proteomes" id="UP000193200">
    <property type="component" value="Unassembled WGS sequence"/>
</dbReference>
<reference evidence="5 6" key="1">
    <citation type="submission" date="2017-03" db="EMBL/GenBank/DDBJ databases">
        <authorList>
            <person name="Afonso C.L."/>
            <person name="Miller P.J."/>
            <person name="Scott M.A."/>
            <person name="Spackman E."/>
            <person name="Goraichik I."/>
            <person name="Dimitrov K.M."/>
            <person name="Suarez D.L."/>
            <person name="Swayne D.E."/>
        </authorList>
    </citation>
    <scope>NUCLEOTIDE SEQUENCE [LARGE SCALE GENOMIC DNA]</scope>
    <source>
        <strain evidence="5 6">CECT 7691</strain>
    </source>
</reference>